<evidence type="ECO:0000259" key="1">
    <source>
        <dbReference type="Pfam" id="PF02492"/>
    </source>
</evidence>
<dbReference type="SUPFAM" id="SSF52540">
    <property type="entry name" value="P-loop containing nucleoside triphosphate hydrolases"/>
    <property type="match status" value="1"/>
</dbReference>
<name>A0A4R9LS33_9LEPT</name>
<evidence type="ECO:0000313" key="2">
    <source>
        <dbReference type="EMBL" id="TGN10094.1"/>
    </source>
</evidence>
<feature type="domain" description="CobW/HypB/UreG nucleotide-binding" evidence="1">
    <location>
        <begin position="5"/>
        <end position="40"/>
    </location>
</feature>
<dbReference type="InterPro" id="IPR051927">
    <property type="entry name" value="Zn_Chap_cDPG_Synth"/>
</dbReference>
<protein>
    <recommendedName>
        <fullName evidence="1">CobW/HypB/UreG nucleotide-binding domain-containing protein</fullName>
    </recommendedName>
</protein>
<dbReference type="Pfam" id="PF02492">
    <property type="entry name" value="cobW"/>
    <property type="match status" value="1"/>
</dbReference>
<dbReference type="RefSeq" id="WP_135764473.1">
    <property type="nucleotide sequence ID" value="NZ_RQHV01000049.1"/>
</dbReference>
<proteinExistence type="predicted"/>
<dbReference type="PANTHER" id="PTHR43603:SF1">
    <property type="entry name" value="ZINC-REGULATED GTPASE METALLOPROTEIN ACTIVATOR 1"/>
    <property type="match status" value="1"/>
</dbReference>
<dbReference type="AlphaFoldDB" id="A0A4R9LS33"/>
<dbReference type="Gene3D" id="3.40.50.300">
    <property type="entry name" value="P-loop containing nucleotide triphosphate hydrolases"/>
    <property type="match status" value="1"/>
</dbReference>
<dbReference type="PANTHER" id="PTHR43603">
    <property type="entry name" value="COBW DOMAIN-CONTAINING PROTEIN DDB_G0274527"/>
    <property type="match status" value="1"/>
</dbReference>
<sequence>MKKIPVTVLSGFLGAGKTTLLNHILHNREGKKVAVIANKWSILKPAEQTKFLSILKSLNADAEAIPTDFSKVSLEKLLDTKKFNFDKATESPLWLKELRGEQHPEGYWWAAIDLAEMKLGPEYWKSLEYPFPDWDEILSDGSNEAEVA</sequence>
<evidence type="ECO:0000313" key="3">
    <source>
        <dbReference type="Proteomes" id="UP000298264"/>
    </source>
</evidence>
<gene>
    <name evidence="2" type="ORF">EHS11_11075</name>
</gene>
<comment type="caution">
    <text evidence="2">The sequence shown here is derived from an EMBL/GenBank/DDBJ whole genome shotgun (WGS) entry which is preliminary data.</text>
</comment>
<keyword evidence="3" id="KW-1185">Reference proteome</keyword>
<dbReference type="EMBL" id="RQHV01000049">
    <property type="protein sequence ID" value="TGN10094.1"/>
    <property type="molecule type" value="Genomic_DNA"/>
</dbReference>
<accession>A0A4R9LS33</accession>
<dbReference type="OrthoDB" id="9808822at2"/>
<dbReference type="InterPro" id="IPR003495">
    <property type="entry name" value="CobW/HypB/UreG_nucleotide-bd"/>
</dbReference>
<dbReference type="InterPro" id="IPR027417">
    <property type="entry name" value="P-loop_NTPase"/>
</dbReference>
<reference evidence="2" key="1">
    <citation type="journal article" date="2019" name="PLoS Negl. Trop. Dis.">
        <title>Revisiting the worldwide diversity of Leptospira species in the environment.</title>
        <authorList>
            <person name="Vincent A.T."/>
            <person name="Schiettekatte O."/>
            <person name="Bourhy P."/>
            <person name="Veyrier F.J."/>
            <person name="Picardeau M."/>
        </authorList>
    </citation>
    <scope>NUCLEOTIDE SEQUENCE [LARGE SCALE GENOMIC DNA]</scope>
    <source>
        <strain evidence="2">201400974</strain>
    </source>
</reference>
<organism evidence="2 3">
    <name type="scientific">Leptospira ilyithenensis</name>
    <dbReference type="NCBI Taxonomy" id="2484901"/>
    <lineage>
        <taxon>Bacteria</taxon>
        <taxon>Pseudomonadati</taxon>
        <taxon>Spirochaetota</taxon>
        <taxon>Spirochaetia</taxon>
        <taxon>Leptospirales</taxon>
        <taxon>Leptospiraceae</taxon>
        <taxon>Leptospira</taxon>
    </lineage>
</organism>
<dbReference type="Proteomes" id="UP000298264">
    <property type="component" value="Unassembled WGS sequence"/>
</dbReference>